<keyword evidence="10" id="KW-1185">Reference proteome</keyword>
<dbReference type="GO" id="GO:0003676">
    <property type="term" value="F:nucleic acid binding"/>
    <property type="evidence" value="ECO:0007669"/>
    <property type="project" value="InterPro"/>
</dbReference>
<dbReference type="NCBIfam" id="TIGR00644">
    <property type="entry name" value="recJ"/>
    <property type="match status" value="1"/>
</dbReference>
<dbReference type="Pfam" id="PF01368">
    <property type="entry name" value="DHH"/>
    <property type="match status" value="1"/>
</dbReference>
<name>A0A5C8PDN1_9HYPH</name>
<dbReference type="PANTHER" id="PTHR30255:SF2">
    <property type="entry name" value="SINGLE-STRANDED-DNA-SPECIFIC EXONUCLEASE RECJ"/>
    <property type="match status" value="1"/>
</dbReference>
<dbReference type="Gene3D" id="3.90.1640.30">
    <property type="match status" value="1"/>
</dbReference>
<dbReference type="InterPro" id="IPR051673">
    <property type="entry name" value="SSDNA_exonuclease_RecJ"/>
</dbReference>
<dbReference type="Pfam" id="PF17768">
    <property type="entry name" value="RecJ_OB"/>
    <property type="match status" value="1"/>
</dbReference>
<feature type="domain" description="RecJ OB" evidence="8">
    <location>
        <begin position="487"/>
        <end position="596"/>
    </location>
</feature>
<evidence type="ECO:0000259" key="8">
    <source>
        <dbReference type="Pfam" id="PF17768"/>
    </source>
</evidence>
<gene>
    <name evidence="9" type="primary">recJ</name>
    <name evidence="9" type="ORF">FHP25_29240</name>
</gene>
<dbReference type="InterPro" id="IPR003156">
    <property type="entry name" value="DHHA1_dom"/>
</dbReference>
<dbReference type="GO" id="GO:0006310">
    <property type="term" value="P:DNA recombination"/>
    <property type="evidence" value="ECO:0007669"/>
    <property type="project" value="InterPro"/>
</dbReference>
<dbReference type="InterPro" id="IPR004610">
    <property type="entry name" value="RecJ"/>
</dbReference>
<accession>A0A5C8PDN1</accession>
<organism evidence="9 10">
    <name type="scientific">Vineibacter terrae</name>
    <dbReference type="NCBI Taxonomy" id="2586908"/>
    <lineage>
        <taxon>Bacteria</taxon>
        <taxon>Pseudomonadati</taxon>
        <taxon>Pseudomonadota</taxon>
        <taxon>Alphaproteobacteria</taxon>
        <taxon>Hyphomicrobiales</taxon>
        <taxon>Vineibacter</taxon>
    </lineage>
</organism>
<dbReference type="Proteomes" id="UP000321638">
    <property type="component" value="Unassembled WGS sequence"/>
</dbReference>
<dbReference type="Pfam" id="PF02272">
    <property type="entry name" value="DHHA1"/>
    <property type="match status" value="1"/>
</dbReference>
<dbReference type="InterPro" id="IPR001667">
    <property type="entry name" value="DDH_dom"/>
</dbReference>
<keyword evidence="5 9" id="KW-0269">Exonuclease</keyword>
<evidence type="ECO:0000256" key="2">
    <source>
        <dbReference type="ARBA" id="ARBA00019841"/>
    </source>
</evidence>
<evidence type="ECO:0000259" key="7">
    <source>
        <dbReference type="Pfam" id="PF02272"/>
    </source>
</evidence>
<dbReference type="InterPro" id="IPR038763">
    <property type="entry name" value="DHH_sf"/>
</dbReference>
<evidence type="ECO:0000256" key="3">
    <source>
        <dbReference type="ARBA" id="ARBA00022722"/>
    </source>
</evidence>
<proteinExistence type="inferred from homology"/>
<dbReference type="AlphaFoldDB" id="A0A5C8PDN1"/>
<dbReference type="SUPFAM" id="SSF64182">
    <property type="entry name" value="DHH phosphoesterases"/>
    <property type="match status" value="1"/>
</dbReference>
<evidence type="ECO:0000256" key="4">
    <source>
        <dbReference type="ARBA" id="ARBA00022801"/>
    </source>
</evidence>
<dbReference type="RefSeq" id="WP_147850537.1">
    <property type="nucleotide sequence ID" value="NZ_VDUZ01000041.1"/>
</dbReference>
<keyword evidence="3" id="KW-0540">Nuclease</keyword>
<dbReference type="OrthoDB" id="9809852at2"/>
<reference evidence="9 10" key="1">
    <citation type="submission" date="2019-06" db="EMBL/GenBank/DDBJ databases">
        <title>New taxonomy in bacterial strain CC-CFT640, isolated from vineyard.</title>
        <authorList>
            <person name="Lin S.-Y."/>
            <person name="Tsai C.-F."/>
            <person name="Young C.-C."/>
        </authorList>
    </citation>
    <scope>NUCLEOTIDE SEQUENCE [LARGE SCALE GENOMIC DNA]</scope>
    <source>
        <strain evidence="9 10">CC-CFT640</strain>
    </source>
</reference>
<feature type="domain" description="DDH" evidence="6">
    <location>
        <begin position="103"/>
        <end position="261"/>
    </location>
</feature>
<evidence type="ECO:0000313" key="9">
    <source>
        <dbReference type="EMBL" id="TXL71625.1"/>
    </source>
</evidence>
<dbReference type="PANTHER" id="PTHR30255">
    <property type="entry name" value="SINGLE-STRANDED-DNA-SPECIFIC EXONUCLEASE RECJ"/>
    <property type="match status" value="1"/>
</dbReference>
<evidence type="ECO:0000256" key="5">
    <source>
        <dbReference type="ARBA" id="ARBA00022839"/>
    </source>
</evidence>
<feature type="domain" description="DHHA1" evidence="7">
    <location>
        <begin position="379"/>
        <end position="463"/>
    </location>
</feature>
<comment type="similarity">
    <text evidence="1">Belongs to the RecJ family.</text>
</comment>
<dbReference type="GO" id="GO:0006281">
    <property type="term" value="P:DNA repair"/>
    <property type="evidence" value="ECO:0007669"/>
    <property type="project" value="InterPro"/>
</dbReference>
<dbReference type="GO" id="GO:0008409">
    <property type="term" value="F:5'-3' exonuclease activity"/>
    <property type="evidence" value="ECO:0007669"/>
    <property type="project" value="InterPro"/>
</dbReference>
<protein>
    <recommendedName>
        <fullName evidence="2">Single-stranded-DNA-specific exonuclease RecJ</fullName>
    </recommendedName>
</protein>
<dbReference type="InterPro" id="IPR041122">
    <property type="entry name" value="RecJ_OB"/>
</dbReference>
<keyword evidence="4" id="KW-0378">Hydrolase</keyword>
<dbReference type="EMBL" id="VDUZ01000041">
    <property type="protein sequence ID" value="TXL71625.1"/>
    <property type="molecule type" value="Genomic_DNA"/>
</dbReference>
<dbReference type="Gene3D" id="3.10.310.30">
    <property type="match status" value="1"/>
</dbReference>
<comment type="caution">
    <text evidence="9">The sequence shown here is derived from an EMBL/GenBank/DDBJ whole genome shotgun (WGS) entry which is preliminary data.</text>
</comment>
<evidence type="ECO:0000259" key="6">
    <source>
        <dbReference type="Pfam" id="PF01368"/>
    </source>
</evidence>
<sequence>MTLALAPVPAVAIESAFLGVERSLSGRRWMLREGDEACSMAIAQRHGLPDAVARLLAARGVAADAVGDFLEPTLRRFLPDPSHLKDLDAAVDRLVRAVRAGEKIAVFGDYDVDGATSSALLLRFFRAVGGDIRAYIPDRLKEGYGPNAPALLRLRAEGVAIAVTVDCGITAFEALEAAAEAGLEMVVVDHHKAEPRLPRAVAVVNPNRQDEPSPHKQMAAVGVAFLLVVGVNRALRAAGWYGAQRPEPDLRDWLDLVALGTVCDVVPLTGVNRMLVRQGLKILNNYGNPGLAALADVARISEPAGAFHLGFLLGPRVNAGGRVGAAGLGTRLLSTDDPQEAKGLAMRLDAYNAERRAIEAAVLDAAVAQIDGAGAVPPAVVAVGEGWHPGVIGIVASRLVERFHRPTFVIGMDGALGKGSGRSVRGVDLGSIVIAARQAGLLVNGGGHAAAAGLTIERGRLADWTRFFTDHVAGATGASPPPRSLTVDGALSPQAACVALVQSIAQVGPFGAGNPEPRFVLPQVRATWSRPVGDAHIRCTLVGSDGARVSAIAFRAAGEPLGTALADTTSPTLHVAGTLRIDRWNGTETVSLRIEDAALIRGDGRIADRSVTLKS</sequence>
<evidence type="ECO:0000313" key="10">
    <source>
        <dbReference type="Proteomes" id="UP000321638"/>
    </source>
</evidence>
<evidence type="ECO:0000256" key="1">
    <source>
        <dbReference type="ARBA" id="ARBA00005915"/>
    </source>
</evidence>